<comment type="caution">
    <text evidence="1">The sequence shown here is derived from an EMBL/GenBank/DDBJ whole genome shotgun (WGS) entry which is preliminary data.</text>
</comment>
<keyword evidence="2" id="KW-1185">Reference proteome</keyword>
<evidence type="ECO:0000313" key="1">
    <source>
        <dbReference type="EMBL" id="PSK89409.1"/>
    </source>
</evidence>
<dbReference type="AlphaFoldDB" id="A0A2P8CWU0"/>
<evidence type="ECO:0000313" key="2">
    <source>
        <dbReference type="Proteomes" id="UP000240542"/>
    </source>
</evidence>
<organism evidence="1 2">
    <name type="scientific">Murinocardiopsis flavida</name>
    <dbReference type="NCBI Taxonomy" id="645275"/>
    <lineage>
        <taxon>Bacteria</taxon>
        <taxon>Bacillati</taxon>
        <taxon>Actinomycetota</taxon>
        <taxon>Actinomycetes</taxon>
        <taxon>Streptosporangiales</taxon>
        <taxon>Nocardiopsidaceae</taxon>
        <taxon>Murinocardiopsis</taxon>
    </lineage>
</organism>
<proteinExistence type="predicted"/>
<dbReference type="Proteomes" id="UP000240542">
    <property type="component" value="Unassembled WGS sequence"/>
</dbReference>
<protein>
    <recommendedName>
        <fullName evidence="3">Cas3 C-terminal domain-containing protein</fullName>
    </recommendedName>
</protein>
<reference evidence="1 2" key="1">
    <citation type="submission" date="2018-03" db="EMBL/GenBank/DDBJ databases">
        <title>Genomic Encyclopedia of Archaeal and Bacterial Type Strains, Phase II (KMG-II): from individual species to whole genera.</title>
        <authorList>
            <person name="Goeker M."/>
        </authorList>
    </citation>
    <scope>NUCLEOTIDE SEQUENCE [LARGE SCALE GENOMIC DNA]</scope>
    <source>
        <strain evidence="1 2">DSM 45312</strain>
    </source>
</reference>
<sequence>MTDGQETNGDEYDQDYAEVWFALLNGNGSDLPTTRSGSPVDLEAAELSFELVIEIVDENVVVLSAPVDLGSEALDVLCKQNCVPAAFKESGWLRDHHPLVLVDGCWEHKGIRVERRPDQSLRVTEPDTD</sequence>
<dbReference type="RefSeq" id="WP_106586185.1">
    <property type="nucleotide sequence ID" value="NZ_PYGA01000026.1"/>
</dbReference>
<evidence type="ECO:0008006" key="3">
    <source>
        <dbReference type="Google" id="ProtNLM"/>
    </source>
</evidence>
<name>A0A2P8CWU0_9ACTN</name>
<accession>A0A2P8CWU0</accession>
<dbReference type="EMBL" id="PYGA01000026">
    <property type="protein sequence ID" value="PSK89409.1"/>
    <property type="molecule type" value="Genomic_DNA"/>
</dbReference>
<dbReference type="OrthoDB" id="3699262at2"/>
<gene>
    <name evidence="1" type="ORF">CLV63_12645</name>
</gene>